<keyword evidence="2" id="KW-1185">Reference proteome</keyword>
<sequence>MFVQGFHYLGEGRGLRDIQELGSENNCGLIGSNKGVEGFEIEVQGLWHYYHVFICSGYNSSAGSIELRELFSGFVPNEAFSIVMVYTL</sequence>
<dbReference type="Proteomes" id="UP000887013">
    <property type="component" value="Unassembled WGS sequence"/>
</dbReference>
<evidence type="ECO:0000313" key="1">
    <source>
        <dbReference type="EMBL" id="GFU21240.1"/>
    </source>
</evidence>
<protein>
    <submittedName>
        <fullName evidence="1">Uncharacterized protein</fullName>
    </submittedName>
</protein>
<proteinExistence type="predicted"/>
<name>A0A8X6QER0_NEPPI</name>
<comment type="caution">
    <text evidence="1">The sequence shown here is derived from an EMBL/GenBank/DDBJ whole genome shotgun (WGS) entry which is preliminary data.</text>
</comment>
<dbReference type="EMBL" id="BMAW01127475">
    <property type="protein sequence ID" value="GFU21240.1"/>
    <property type="molecule type" value="Genomic_DNA"/>
</dbReference>
<organism evidence="1 2">
    <name type="scientific">Nephila pilipes</name>
    <name type="common">Giant wood spider</name>
    <name type="synonym">Nephila maculata</name>
    <dbReference type="NCBI Taxonomy" id="299642"/>
    <lineage>
        <taxon>Eukaryota</taxon>
        <taxon>Metazoa</taxon>
        <taxon>Ecdysozoa</taxon>
        <taxon>Arthropoda</taxon>
        <taxon>Chelicerata</taxon>
        <taxon>Arachnida</taxon>
        <taxon>Araneae</taxon>
        <taxon>Araneomorphae</taxon>
        <taxon>Entelegynae</taxon>
        <taxon>Araneoidea</taxon>
        <taxon>Nephilidae</taxon>
        <taxon>Nephila</taxon>
    </lineage>
</organism>
<evidence type="ECO:0000313" key="2">
    <source>
        <dbReference type="Proteomes" id="UP000887013"/>
    </source>
</evidence>
<accession>A0A8X6QER0</accession>
<dbReference type="AlphaFoldDB" id="A0A8X6QER0"/>
<reference evidence="1" key="1">
    <citation type="submission" date="2020-08" db="EMBL/GenBank/DDBJ databases">
        <title>Multicomponent nature underlies the extraordinary mechanical properties of spider dragline silk.</title>
        <authorList>
            <person name="Kono N."/>
            <person name="Nakamura H."/>
            <person name="Mori M."/>
            <person name="Yoshida Y."/>
            <person name="Ohtoshi R."/>
            <person name="Malay A.D."/>
            <person name="Moran D.A.P."/>
            <person name="Tomita M."/>
            <person name="Numata K."/>
            <person name="Arakawa K."/>
        </authorList>
    </citation>
    <scope>NUCLEOTIDE SEQUENCE</scope>
</reference>
<gene>
    <name evidence="1" type="ORF">NPIL_192701</name>
</gene>